<gene>
    <name evidence="5" type="ORF">EFS38_03145</name>
</gene>
<dbReference type="InterPro" id="IPR035089">
    <property type="entry name" value="Phage_sheath_subtilisin"/>
</dbReference>
<feature type="domain" description="Tail sheath protein subtilisin-like" evidence="2">
    <location>
        <begin position="108"/>
        <end position="274"/>
    </location>
</feature>
<dbReference type="Proteomes" id="UP000271870">
    <property type="component" value="Unassembled WGS sequence"/>
</dbReference>
<dbReference type="InterPro" id="IPR020287">
    <property type="entry name" value="Tail_sheath_C"/>
</dbReference>
<organism evidence="5 6">
    <name type="scientific">Dickeya undicola</name>
    <dbReference type="NCBI Taxonomy" id="1577887"/>
    <lineage>
        <taxon>Bacteria</taxon>
        <taxon>Pseudomonadati</taxon>
        <taxon>Pseudomonadota</taxon>
        <taxon>Gammaproteobacteria</taxon>
        <taxon>Enterobacterales</taxon>
        <taxon>Pectobacteriaceae</taxon>
        <taxon>Dickeya</taxon>
    </lineage>
</organism>
<comment type="caution">
    <text evidence="5">The sequence shown here is derived from an EMBL/GenBank/DDBJ whole genome shotgun (WGS) entry which is preliminary data.</text>
</comment>
<dbReference type="InterPro" id="IPR054564">
    <property type="entry name" value="Gp18_domIII_N"/>
</dbReference>
<dbReference type="PANTHER" id="PTHR35861:SF1">
    <property type="entry name" value="PHAGE TAIL SHEATH PROTEIN"/>
    <property type="match status" value="1"/>
</dbReference>
<dbReference type="RefSeq" id="WP_123250009.1">
    <property type="nucleotide sequence ID" value="NZ_RJLS01000002.1"/>
</dbReference>
<evidence type="ECO:0000313" key="5">
    <source>
        <dbReference type="EMBL" id="RNM26761.1"/>
    </source>
</evidence>
<dbReference type="InterPro" id="IPR052042">
    <property type="entry name" value="Tail_sheath_structural"/>
</dbReference>
<proteinExistence type="inferred from homology"/>
<feature type="domain" description="Tail sheath protein Gp18-like" evidence="4">
    <location>
        <begin position="27"/>
        <end position="87"/>
    </location>
</feature>
<evidence type="ECO:0000259" key="2">
    <source>
        <dbReference type="Pfam" id="PF04984"/>
    </source>
</evidence>
<feature type="domain" description="Tail sheath protein C-terminal" evidence="3">
    <location>
        <begin position="275"/>
        <end position="377"/>
    </location>
</feature>
<evidence type="ECO:0000259" key="3">
    <source>
        <dbReference type="Pfam" id="PF17482"/>
    </source>
</evidence>
<sequence length="390" mass="41741">MATDYHHGVRVTEINDGTRTITTVSTAIVGLVCTADDADAATFPLNKPVLITDVLTASGKAGESGTLARSLDAIADQAKPVTVVVRVQQGDSEAETTSNIIGGVTADGKKTGMKALLAAQAQLGVKPRILGVPGHDNKAVAVELASVAQSLRAFAYVSAYGCKTVADAIAYRGNFSQRELMVIWPDFVAWDTATDAEATAWATARALGLRAKIDEQTGWHKTLSNVGVNGVTSLSADVFWDLQDPATDAGLLNQNAVTTLIRKDGFRFWGSRTCSDDPLFAFESYTRTAQVLADTMADAHMWAVDKPLTPSLARDIIEGIRAKLRDLVAQGYLLGGDCWIDESVNSKDTLKAGKLAIDYNYTPVPPLENLLLRQRITDTYLMDFTGQVSG</sequence>
<evidence type="ECO:0000259" key="4">
    <source>
        <dbReference type="Pfam" id="PF22671"/>
    </source>
</evidence>
<dbReference type="Pfam" id="PF04984">
    <property type="entry name" value="Phage_sheath_1"/>
    <property type="match status" value="1"/>
</dbReference>
<evidence type="ECO:0000256" key="1">
    <source>
        <dbReference type="ARBA" id="ARBA00008005"/>
    </source>
</evidence>
<name>A0ABX9WXG1_9GAMM</name>
<dbReference type="Pfam" id="PF22671">
    <property type="entry name" value="Gp18_domIII_N"/>
    <property type="match status" value="1"/>
</dbReference>
<dbReference type="EMBL" id="RJLS01000002">
    <property type="protein sequence ID" value="RNM26761.1"/>
    <property type="molecule type" value="Genomic_DNA"/>
</dbReference>
<keyword evidence="6" id="KW-1185">Reference proteome</keyword>
<evidence type="ECO:0000313" key="6">
    <source>
        <dbReference type="Proteomes" id="UP000271870"/>
    </source>
</evidence>
<dbReference type="Pfam" id="PF17482">
    <property type="entry name" value="Phage_sheath_1C"/>
    <property type="match status" value="1"/>
</dbReference>
<dbReference type="PANTHER" id="PTHR35861">
    <property type="match status" value="1"/>
</dbReference>
<protein>
    <submittedName>
        <fullName evidence="5">Phage tail sheath protein</fullName>
    </submittedName>
</protein>
<accession>A0ABX9WXG1</accession>
<comment type="similarity">
    <text evidence="1">Belongs to the myoviridae tail sheath protein family.</text>
</comment>
<reference evidence="5 6" key="1">
    <citation type="submission" date="2018-11" db="EMBL/GenBank/DDBJ databases">
        <title>Characterization of surface water Dickeya isolates.</title>
        <authorList>
            <person name="Van Gijsegem F."/>
            <person name="Pedron J."/>
        </authorList>
    </citation>
    <scope>NUCLEOTIDE SEQUENCE [LARGE SCALE GENOMIC DNA]</scope>
    <source>
        <strain evidence="5 6">FVG10-MFV-A16</strain>
    </source>
</reference>